<protein>
    <submittedName>
        <fullName evidence="1">Uncharacterized protein</fullName>
    </submittedName>
</protein>
<gene>
    <name evidence="1" type="ORF">TM448A02742_0003</name>
    <name evidence="2" type="ORF">TM448B03070_0010</name>
</gene>
<sequence>MFGEYTPLMKPMLIARRMERGTAIVDDVLGLLKLCPRCQEFWPQDTLFWSTSSREADGLQCHCKACQSEHRSERIQRNESRNAA</sequence>
<dbReference type="EMBL" id="MT144342">
    <property type="protein sequence ID" value="QJA52463.1"/>
    <property type="molecule type" value="Genomic_DNA"/>
</dbReference>
<name>A0A6H1ZX05_9ZZZZ</name>
<accession>A0A6H1ZX05</accession>
<organism evidence="1">
    <name type="scientific">viral metagenome</name>
    <dbReference type="NCBI Taxonomy" id="1070528"/>
    <lineage>
        <taxon>unclassified sequences</taxon>
        <taxon>metagenomes</taxon>
        <taxon>organismal metagenomes</taxon>
    </lineage>
</organism>
<dbReference type="AlphaFoldDB" id="A0A6H1ZX05"/>
<evidence type="ECO:0000313" key="1">
    <source>
        <dbReference type="EMBL" id="QJA52463.1"/>
    </source>
</evidence>
<proteinExistence type="predicted"/>
<reference evidence="1" key="1">
    <citation type="submission" date="2020-03" db="EMBL/GenBank/DDBJ databases">
        <title>The deep terrestrial virosphere.</title>
        <authorList>
            <person name="Holmfeldt K."/>
            <person name="Nilsson E."/>
            <person name="Simone D."/>
            <person name="Lopez-Fernandez M."/>
            <person name="Wu X."/>
            <person name="de Brujin I."/>
            <person name="Lundin D."/>
            <person name="Andersson A."/>
            <person name="Bertilsson S."/>
            <person name="Dopson M."/>
        </authorList>
    </citation>
    <scope>NUCLEOTIDE SEQUENCE</scope>
    <source>
        <strain evidence="1">TM448A02742</strain>
        <strain evidence="2">TM448B03070</strain>
    </source>
</reference>
<dbReference type="EMBL" id="MT144989">
    <property type="protein sequence ID" value="QJI02291.1"/>
    <property type="molecule type" value="Genomic_DNA"/>
</dbReference>
<evidence type="ECO:0000313" key="2">
    <source>
        <dbReference type="EMBL" id="QJI02291.1"/>
    </source>
</evidence>